<organism evidence="6 7">
    <name type="scientific">Mycena venus</name>
    <dbReference type="NCBI Taxonomy" id="2733690"/>
    <lineage>
        <taxon>Eukaryota</taxon>
        <taxon>Fungi</taxon>
        <taxon>Dikarya</taxon>
        <taxon>Basidiomycota</taxon>
        <taxon>Agaricomycotina</taxon>
        <taxon>Agaricomycetes</taxon>
        <taxon>Agaricomycetidae</taxon>
        <taxon>Agaricales</taxon>
        <taxon>Marasmiineae</taxon>
        <taxon>Mycenaceae</taxon>
        <taxon>Mycena</taxon>
    </lineage>
</organism>
<evidence type="ECO:0000313" key="7">
    <source>
        <dbReference type="Proteomes" id="UP000620124"/>
    </source>
</evidence>
<feature type="compositionally biased region" description="Polar residues" evidence="4">
    <location>
        <begin position="172"/>
        <end position="192"/>
    </location>
</feature>
<evidence type="ECO:0000256" key="3">
    <source>
        <dbReference type="PROSITE-ProRule" id="PRU00267"/>
    </source>
</evidence>
<keyword evidence="1 3" id="KW-0238">DNA-binding</keyword>
<feature type="compositionally biased region" description="Low complexity" evidence="4">
    <location>
        <begin position="38"/>
        <end position="48"/>
    </location>
</feature>
<dbReference type="PANTHER" id="PTHR10270:SF161">
    <property type="entry name" value="SEX-DETERMINING REGION Y PROTEIN"/>
    <property type="match status" value="1"/>
</dbReference>
<evidence type="ECO:0000256" key="1">
    <source>
        <dbReference type="ARBA" id="ARBA00023125"/>
    </source>
</evidence>
<dbReference type="CDD" id="cd01389">
    <property type="entry name" value="HMG-box_ROX1-like"/>
    <property type="match status" value="1"/>
</dbReference>
<feature type="region of interest" description="Disordered" evidence="4">
    <location>
        <begin position="140"/>
        <end position="256"/>
    </location>
</feature>
<dbReference type="Proteomes" id="UP000620124">
    <property type="component" value="Unassembled WGS sequence"/>
</dbReference>
<dbReference type="Gene3D" id="1.10.30.10">
    <property type="entry name" value="High mobility group box domain"/>
    <property type="match status" value="1"/>
</dbReference>
<dbReference type="SMART" id="SM00398">
    <property type="entry name" value="HMG"/>
    <property type="match status" value="1"/>
</dbReference>
<dbReference type="InterPro" id="IPR036910">
    <property type="entry name" value="HMG_box_dom_sf"/>
</dbReference>
<dbReference type="GO" id="GO:0000978">
    <property type="term" value="F:RNA polymerase II cis-regulatory region sequence-specific DNA binding"/>
    <property type="evidence" value="ECO:0007669"/>
    <property type="project" value="TreeGrafter"/>
</dbReference>
<proteinExistence type="predicted"/>
<dbReference type="InterPro" id="IPR050140">
    <property type="entry name" value="SRY-related_HMG-box_TF-like"/>
</dbReference>
<dbReference type="PANTHER" id="PTHR10270">
    <property type="entry name" value="SOX TRANSCRIPTION FACTOR"/>
    <property type="match status" value="1"/>
</dbReference>
<dbReference type="OrthoDB" id="6247875at2759"/>
<dbReference type="EMBL" id="JACAZI010000007">
    <property type="protein sequence ID" value="KAF7356407.1"/>
    <property type="molecule type" value="Genomic_DNA"/>
</dbReference>
<keyword evidence="7" id="KW-1185">Reference proteome</keyword>
<dbReference type="GO" id="GO:0005634">
    <property type="term" value="C:nucleus"/>
    <property type="evidence" value="ECO:0007669"/>
    <property type="project" value="UniProtKB-UniRule"/>
</dbReference>
<evidence type="ECO:0000256" key="4">
    <source>
        <dbReference type="SAM" id="MobiDB-lite"/>
    </source>
</evidence>
<sequence length="461" mass="50502">MSSSRILGWTPSSPDGDVVDVVPQASLQFTFKLARSGPSSPSMSVAEAPSPPPSVGVLTTPNAQTKKIPRPPNSFIIFRTEYTRLHHNPKGTRSRRDALRDDVKAIASVSRKAGDAWRLLPPEEKQRYQHLAELAKEQHARAHPNYQYRPQRHKTSGARRTLSVPKRRLPSPTLTIRTVSDTQTIGSSVEQPPSSPGAEDLPPAVDPTVKADRRRSSSVPVTLGEHQFTSAFLPEERWERPERPTQTKRRSRSVTQDWVSLAPSLHPQESFFDPRSPQNAVFSQSFYPPFLPCSPHAHLDTVDPSTLFTPAQHMSPLAAVASSLAGWNGAVPSPSSTPLVAPIAPQPMYLSPPSWLATPETVLAYGTAASPCVVSPIPLPADQWPLDPAGHYVFGVPTGWDALAHEHLKAATDPEDYARAAALQEYEHGLQERVHGVADPNADFNFFGVELDFDPSAELEF</sequence>
<dbReference type="InterPro" id="IPR009071">
    <property type="entry name" value="HMG_box_dom"/>
</dbReference>
<feature type="DNA-binding region" description="HMG box" evidence="3">
    <location>
        <begin position="68"/>
        <end position="147"/>
    </location>
</feature>
<comment type="caution">
    <text evidence="6">The sequence shown here is derived from an EMBL/GenBank/DDBJ whole genome shotgun (WGS) entry which is preliminary data.</text>
</comment>
<feature type="compositionally biased region" description="Basic and acidic residues" evidence="4">
    <location>
        <begin position="234"/>
        <end position="245"/>
    </location>
</feature>
<dbReference type="GO" id="GO:0030154">
    <property type="term" value="P:cell differentiation"/>
    <property type="evidence" value="ECO:0007669"/>
    <property type="project" value="TreeGrafter"/>
</dbReference>
<dbReference type="PROSITE" id="PS50118">
    <property type="entry name" value="HMG_BOX_2"/>
    <property type="match status" value="1"/>
</dbReference>
<feature type="domain" description="HMG box" evidence="5">
    <location>
        <begin position="68"/>
        <end position="147"/>
    </location>
</feature>
<gene>
    <name evidence="6" type="ORF">MVEN_00973300</name>
</gene>
<protein>
    <submittedName>
        <fullName evidence="6">HMG box domain-containing protein</fullName>
    </submittedName>
</protein>
<evidence type="ECO:0000313" key="6">
    <source>
        <dbReference type="EMBL" id="KAF7356407.1"/>
    </source>
</evidence>
<dbReference type="AlphaFoldDB" id="A0A8H6YDB1"/>
<feature type="region of interest" description="Disordered" evidence="4">
    <location>
        <begin position="34"/>
        <end position="71"/>
    </location>
</feature>
<dbReference type="SUPFAM" id="SSF47095">
    <property type="entry name" value="HMG-box"/>
    <property type="match status" value="1"/>
</dbReference>
<keyword evidence="2" id="KW-0804">Transcription</keyword>
<dbReference type="Pfam" id="PF00505">
    <property type="entry name" value="HMG_box"/>
    <property type="match status" value="1"/>
</dbReference>
<reference evidence="6" key="1">
    <citation type="submission" date="2020-05" db="EMBL/GenBank/DDBJ databases">
        <title>Mycena genomes resolve the evolution of fungal bioluminescence.</title>
        <authorList>
            <person name="Tsai I.J."/>
        </authorList>
    </citation>
    <scope>NUCLEOTIDE SEQUENCE</scope>
    <source>
        <strain evidence="6">CCC161011</strain>
    </source>
</reference>
<name>A0A8H6YDB1_9AGAR</name>
<accession>A0A8H6YDB1</accession>
<keyword evidence="3" id="KW-0539">Nucleus</keyword>
<evidence type="ECO:0000256" key="2">
    <source>
        <dbReference type="ARBA" id="ARBA00023163"/>
    </source>
</evidence>
<dbReference type="GO" id="GO:0001228">
    <property type="term" value="F:DNA-binding transcription activator activity, RNA polymerase II-specific"/>
    <property type="evidence" value="ECO:0007669"/>
    <property type="project" value="TreeGrafter"/>
</dbReference>
<evidence type="ECO:0000259" key="5">
    <source>
        <dbReference type="PROSITE" id="PS50118"/>
    </source>
</evidence>